<gene>
    <name evidence="15" type="primary">BDH2</name>
    <name evidence="15" type="ORF">BLAG_LOCUS722</name>
</gene>
<dbReference type="PRINTS" id="PR00081">
    <property type="entry name" value="GDHRDH"/>
</dbReference>
<evidence type="ECO:0000256" key="13">
    <source>
        <dbReference type="ARBA" id="ARBA00043199"/>
    </source>
</evidence>
<comment type="pathway">
    <text evidence="5">Amino-acid metabolism.</text>
</comment>
<dbReference type="SUPFAM" id="SSF51735">
    <property type="entry name" value="NAD(P)-binding Rossmann-fold domains"/>
    <property type="match status" value="1"/>
</dbReference>
<keyword evidence="16" id="KW-1185">Reference proteome</keyword>
<proteinExistence type="inferred from homology"/>
<dbReference type="InterPro" id="IPR002347">
    <property type="entry name" value="SDR_fam"/>
</dbReference>
<dbReference type="PANTHER" id="PTHR43477">
    <property type="entry name" value="DIHYDROANTICAPSIN 7-DEHYDROGENASE"/>
    <property type="match status" value="1"/>
</dbReference>
<dbReference type="AlphaFoldDB" id="A0A8J9V809"/>
<evidence type="ECO:0000256" key="1">
    <source>
        <dbReference type="ARBA" id="ARBA00004924"/>
    </source>
</evidence>
<dbReference type="Pfam" id="PF13561">
    <property type="entry name" value="adh_short_C2"/>
    <property type="match status" value="1"/>
</dbReference>
<evidence type="ECO:0000256" key="3">
    <source>
        <dbReference type="ARBA" id="ARBA00023002"/>
    </source>
</evidence>
<name>A0A8J9V809_BRALA</name>
<evidence type="ECO:0000256" key="10">
    <source>
        <dbReference type="ARBA" id="ARBA00042309"/>
    </source>
</evidence>
<dbReference type="Gene3D" id="3.40.50.720">
    <property type="entry name" value="NAD(P)-binding Rossmann-like Domain"/>
    <property type="match status" value="1"/>
</dbReference>
<dbReference type="GO" id="GO:0003858">
    <property type="term" value="F:3-hydroxybutyrate dehydrogenase activity"/>
    <property type="evidence" value="ECO:0007669"/>
    <property type="project" value="UniProtKB-EC"/>
</dbReference>
<dbReference type="EC" id="1.1.1.104" evidence="6"/>
<dbReference type="PROSITE" id="PS00061">
    <property type="entry name" value="ADH_SHORT"/>
    <property type="match status" value="1"/>
</dbReference>
<evidence type="ECO:0000256" key="14">
    <source>
        <dbReference type="ARBA" id="ARBA00049550"/>
    </source>
</evidence>
<evidence type="ECO:0000313" key="15">
    <source>
        <dbReference type="EMBL" id="CAH1228799.1"/>
    </source>
</evidence>
<dbReference type="InterPro" id="IPR051122">
    <property type="entry name" value="SDR_DHRS6-like"/>
</dbReference>
<evidence type="ECO:0000313" key="16">
    <source>
        <dbReference type="Proteomes" id="UP000838412"/>
    </source>
</evidence>
<organism evidence="15 16">
    <name type="scientific">Branchiostoma lanceolatum</name>
    <name type="common">Common lancelet</name>
    <name type="synonym">Amphioxus lanceolatum</name>
    <dbReference type="NCBI Taxonomy" id="7740"/>
    <lineage>
        <taxon>Eukaryota</taxon>
        <taxon>Metazoa</taxon>
        <taxon>Chordata</taxon>
        <taxon>Cephalochordata</taxon>
        <taxon>Leptocardii</taxon>
        <taxon>Amphioxiformes</taxon>
        <taxon>Branchiostomatidae</taxon>
        <taxon>Branchiostoma</taxon>
    </lineage>
</organism>
<evidence type="ECO:0000256" key="2">
    <source>
        <dbReference type="ARBA" id="ARBA00006484"/>
    </source>
</evidence>
<dbReference type="InterPro" id="IPR020904">
    <property type="entry name" value="Sc_DH/Rdtase_CS"/>
</dbReference>
<evidence type="ECO:0000256" key="12">
    <source>
        <dbReference type="ARBA" id="ARBA00043083"/>
    </source>
</evidence>
<dbReference type="EC" id="1.1.1.30" evidence="7"/>
<evidence type="ECO:0000256" key="9">
    <source>
        <dbReference type="ARBA" id="ARBA00041727"/>
    </source>
</evidence>
<dbReference type="GO" id="GO:0019290">
    <property type="term" value="P:siderophore biosynthetic process"/>
    <property type="evidence" value="ECO:0007669"/>
    <property type="project" value="TreeGrafter"/>
</dbReference>
<dbReference type="PRINTS" id="PR00080">
    <property type="entry name" value="SDRFAMILY"/>
</dbReference>
<comment type="similarity">
    <text evidence="2">Belongs to the short-chain dehydrogenases/reductases (SDR) family.</text>
</comment>
<dbReference type="FunFam" id="3.40.50.720:FF:000084">
    <property type="entry name" value="Short-chain dehydrogenase reductase"/>
    <property type="match status" value="1"/>
</dbReference>
<sequence>MVNPYRQKCQYVIISSTSKSKGKGQNQSQRWLKHPQWNMGRLNGKVALCTASAQGIGLATALAFAKEGARVIASDINISKLEQEVKDVPGIEAKLLNVADKDQVTALVDQLDRVDILFNCAGIVPWNSTILDCDEATWDQTMNVNLKSMYFLCRAVIPKMVAQGSGSIINMSSSISNIKGAPMRFAYSVSKAGVNGLTKAIAADFITKGVRCNSICPAAVDTPALQERINAAPDPVKVRADIVARQKIGRMGKPEEIAALALYLASDESGYTTGQELVIDGGWDLA</sequence>
<evidence type="ECO:0000256" key="4">
    <source>
        <dbReference type="ARBA" id="ARBA00023027"/>
    </source>
</evidence>
<dbReference type="PANTHER" id="PTHR43477:SF4">
    <property type="entry name" value="DEHYDROGENASE_REDUCTASE SDR FAMILY MEMBER 6"/>
    <property type="match status" value="1"/>
</dbReference>
<dbReference type="GO" id="GO:0016617">
    <property type="term" value="F:4-oxoproline reductase activity"/>
    <property type="evidence" value="ECO:0007669"/>
    <property type="project" value="UniProtKB-EC"/>
</dbReference>
<keyword evidence="4" id="KW-0520">NAD</keyword>
<comment type="catalytic activity">
    <reaction evidence="14">
        <text>(R)-3-hydroxybutanoate + NAD(+) = acetoacetate + NADH + H(+)</text>
        <dbReference type="Rhea" id="RHEA:20521"/>
        <dbReference type="ChEBI" id="CHEBI:10983"/>
        <dbReference type="ChEBI" id="CHEBI:13705"/>
        <dbReference type="ChEBI" id="CHEBI:15378"/>
        <dbReference type="ChEBI" id="CHEBI:57540"/>
        <dbReference type="ChEBI" id="CHEBI:57945"/>
        <dbReference type="EC" id="1.1.1.30"/>
    </reaction>
</comment>
<reference evidence="15" key="1">
    <citation type="submission" date="2022-01" db="EMBL/GenBank/DDBJ databases">
        <authorList>
            <person name="Braso-Vives M."/>
        </authorList>
    </citation>
    <scope>NUCLEOTIDE SEQUENCE</scope>
</reference>
<accession>A0A8J9V809</accession>
<evidence type="ECO:0000256" key="11">
    <source>
        <dbReference type="ARBA" id="ARBA00042565"/>
    </source>
</evidence>
<dbReference type="OrthoDB" id="1669814at2759"/>
<protein>
    <recommendedName>
        <fullName evidence="8">Dehydrogenase/reductase SDR family member 6</fullName>
        <ecNumber evidence="6">1.1.1.104</ecNumber>
        <ecNumber evidence="7">1.1.1.30</ecNumber>
    </recommendedName>
    <alternativeName>
        <fullName evidence="12">(R)-beta-hydroxybutyrate dehydrogenase</fullName>
    </alternativeName>
    <alternativeName>
        <fullName evidence="10">3-hydroxybutyrate dehydrogenase type 2</fullName>
    </alternativeName>
    <alternativeName>
        <fullName evidence="13">4-oxo-L-proline reductase</fullName>
    </alternativeName>
    <alternativeName>
        <fullName evidence="11">Oxidoreductase UCPA</fullName>
    </alternativeName>
    <alternativeName>
        <fullName evidence="9">Short chain dehydrogenase/reductase family 15C member 1</fullName>
    </alternativeName>
</protein>
<evidence type="ECO:0000256" key="6">
    <source>
        <dbReference type="ARBA" id="ARBA00038956"/>
    </source>
</evidence>
<dbReference type="Proteomes" id="UP000838412">
    <property type="component" value="Chromosome 1"/>
</dbReference>
<evidence type="ECO:0000256" key="5">
    <source>
        <dbReference type="ARBA" id="ARBA00034698"/>
    </source>
</evidence>
<dbReference type="EMBL" id="OV696686">
    <property type="protein sequence ID" value="CAH1228799.1"/>
    <property type="molecule type" value="Genomic_DNA"/>
</dbReference>
<dbReference type="InterPro" id="IPR036291">
    <property type="entry name" value="NAD(P)-bd_dom_sf"/>
</dbReference>
<evidence type="ECO:0000256" key="8">
    <source>
        <dbReference type="ARBA" id="ARBA00039194"/>
    </source>
</evidence>
<keyword evidence="3" id="KW-0560">Oxidoreductase</keyword>
<evidence type="ECO:0000256" key="7">
    <source>
        <dbReference type="ARBA" id="ARBA00038959"/>
    </source>
</evidence>
<dbReference type="GO" id="GO:0005737">
    <property type="term" value="C:cytoplasm"/>
    <property type="evidence" value="ECO:0007669"/>
    <property type="project" value="TreeGrafter"/>
</dbReference>
<comment type="pathway">
    <text evidence="1">Siderophore biosynthesis.</text>
</comment>